<gene>
    <name evidence="3" type="primary">VPA0825</name>
    <name evidence="3" type="ordered locus">PBPRA2769</name>
</gene>
<dbReference type="KEGG" id="ppr:PBPRA2769"/>
<protein>
    <submittedName>
        <fullName evidence="3">Hypothetical phosphoglycerate transport regulatory protein PgtC</fullName>
    </submittedName>
</protein>
<dbReference type="PANTHER" id="PTHR30006">
    <property type="entry name" value="THIAMINE-BINDING PERIPLASMIC PROTEIN-RELATED"/>
    <property type="match status" value="1"/>
</dbReference>
<dbReference type="Gene3D" id="3.40.190.10">
    <property type="entry name" value="Periplasmic binding protein-like II"/>
    <property type="match status" value="2"/>
</dbReference>
<evidence type="ECO:0000313" key="4">
    <source>
        <dbReference type="Proteomes" id="UP000000593"/>
    </source>
</evidence>
<dbReference type="eggNOG" id="COG1840">
    <property type="taxonomic scope" value="Bacteria"/>
</dbReference>
<name>Q6LNI5_PHOPR</name>
<feature type="chain" id="PRO_5004277704" evidence="2">
    <location>
        <begin position="18"/>
        <end position="419"/>
    </location>
</feature>
<reference evidence="4" key="1">
    <citation type="journal article" date="2005" name="Science">
        <title>Life at depth: Photobacterium profundum genome sequence and expression analysis.</title>
        <authorList>
            <person name="Vezzi A."/>
            <person name="Campanaro S."/>
            <person name="D'Angelo M."/>
            <person name="Simonato F."/>
            <person name="Vitulo N."/>
            <person name="Lauro F.M."/>
            <person name="Cestaro A."/>
            <person name="Malacrida G."/>
            <person name="Simionati B."/>
            <person name="Cannata N."/>
            <person name="Romualdi C."/>
            <person name="Bartlett D.H."/>
            <person name="Valle G."/>
        </authorList>
    </citation>
    <scope>NUCLEOTIDE SEQUENCE [LARGE SCALE GENOMIC DNA]</scope>
    <source>
        <strain evidence="4">ATCC BAA-1253 / SS9</strain>
    </source>
</reference>
<evidence type="ECO:0000313" key="3">
    <source>
        <dbReference type="EMBL" id="CAG21141.1"/>
    </source>
</evidence>
<keyword evidence="4" id="KW-1185">Reference proteome</keyword>
<dbReference type="Proteomes" id="UP000000593">
    <property type="component" value="Chromosome 1"/>
</dbReference>
<dbReference type="EMBL" id="CR378672">
    <property type="protein sequence ID" value="CAG21141.1"/>
    <property type="molecule type" value="Genomic_DNA"/>
</dbReference>
<dbReference type="HOGENOM" id="CLU_040513_0_0_6"/>
<dbReference type="PANTHER" id="PTHR30006:SF25">
    <property type="entry name" value="PHOSPHOGLYCERATE TRANSPORT REGULATORY PROTEIN PGTC"/>
    <property type="match status" value="1"/>
</dbReference>
<dbReference type="Pfam" id="PF13343">
    <property type="entry name" value="SBP_bac_6"/>
    <property type="match status" value="1"/>
</dbReference>
<sequence length="419" mass="47551">MIRLLLLLLILSPTCFATTTNHLIILTTFTEASITPITNKFQQLYPDSTIKVLHRRADSGVRLLSKNDHDIDLVISSSPALFLPLIKKGTLKPLATTATAVNQALLQPTYLKKHSDDIAIFGYSAYGLMWNNDYLTKHNLDQPKDFKSLIEPQYFRHLIMSSPARSSTTHLMVENVLQQHGWKEGWKMLLQMGGNLASISARSFGVSDAISRGLVGIGPVIDSFAFENKQRFPFIGFTYQIDSPLMPSYIAAVQNQHQANHTSHFIDFLLSNDMQKKLPESSLYKYPLNSEITQTFISQSFDFKLMQHRDVVIKHLFEQTIAHQLTLLNQAWQLINEAAKCSSHFTNEQHRQYDLAISLASTPPVTEAQSNSNIYNHLSLSRNDIVTTRQLDAWRRTMCSQLERSIAISQKIILEHEGH</sequence>
<keyword evidence="1 2" id="KW-0732">Signal</keyword>
<proteinExistence type="predicted"/>
<evidence type="ECO:0000256" key="2">
    <source>
        <dbReference type="SAM" id="SignalP"/>
    </source>
</evidence>
<dbReference type="AlphaFoldDB" id="Q6LNI5"/>
<feature type="signal peptide" evidence="2">
    <location>
        <begin position="1"/>
        <end position="17"/>
    </location>
</feature>
<dbReference type="STRING" id="298386.PBPRA2769"/>
<dbReference type="RefSeq" id="WP_011219415.1">
    <property type="nucleotide sequence ID" value="NC_006370.1"/>
</dbReference>
<evidence type="ECO:0000256" key="1">
    <source>
        <dbReference type="ARBA" id="ARBA00022729"/>
    </source>
</evidence>
<organism evidence="3 4">
    <name type="scientific">Photobacterium profundum (strain SS9)</name>
    <dbReference type="NCBI Taxonomy" id="298386"/>
    <lineage>
        <taxon>Bacteria</taxon>
        <taxon>Pseudomonadati</taxon>
        <taxon>Pseudomonadota</taxon>
        <taxon>Gammaproteobacteria</taxon>
        <taxon>Vibrionales</taxon>
        <taxon>Vibrionaceae</taxon>
        <taxon>Photobacterium</taxon>
    </lineage>
</organism>
<accession>Q6LNI5</accession>
<dbReference type="GO" id="GO:0030288">
    <property type="term" value="C:outer membrane-bounded periplasmic space"/>
    <property type="evidence" value="ECO:0007669"/>
    <property type="project" value="TreeGrafter"/>
</dbReference>
<dbReference type="SUPFAM" id="SSF53850">
    <property type="entry name" value="Periplasmic binding protein-like II"/>
    <property type="match status" value="1"/>
</dbReference>